<keyword evidence="4" id="KW-1185">Reference proteome</keyword>
<dbReference type="PROSITE" id="PS50222">
    <property type="entry name" value="EF_HAND_2"/>
    <property type="match status" value="1"/>
</dbReference>
<proteinExistence type="predicted"/>
<dbReference type="SUPFAM" id="SSF47473">
    <property type="entry name" value="EF-hand"/>
    <property type="match status" value="1"/>
</dbReference>
<dbReference type="RefSeq" id="WP_028093125.1">
    <property type="nucleotide sequence ID" value="NZ_BNAP01000004.1"/>
</dbReference>
<evidence type="ECO:0000313" key="3">
    <source>
        <dbReference type="EMBL" id="GHG87747.1"/>
    </source>
</evidence>
<accession>A0A8J3H6L5</accession>
<keyword evidence="1" id="KW-0732">Signal</keyword>
<reference evidence="3" key="2">
    <citation type="submission" date="2020-09" db="EMBL/GenBank/DDBJ databases">
        <authorList>
            <person name="Sun Q."/>
            <person name="Zhou Y."/>
        </authorList>
    </citation>
    <scope>NUCLEOTIDE SEQUENCE</scope>
    <source>
        <strain evidence="3">CGMCC 1.7081</strain>
    </source>
</reference>
<dbReference type="InterPro" id="IPR002048">
    <property type="entry name" value="EF_hand_dom"/>
</dbReference>
<gene>
    <name evidence="3" type="ORF">GCM10010961_16470</name>
</gene>
<evidence type="ECO:0000313" key="4">
    <source>
        <dbReference type="Proteomes" id="UP000611500"/>
    </source>
</evidence>
<comment type="caution">
    <text evidence="3">The sequence shown here is derived from an EMBL/GenBank/DDBJ whole genome shotgun (WGS) entry which is preliminary data.</text>
</comment>
<evidence type="ECO:0000259" key="2">
    <source>
        <dbReference type="PROSITE" id="PS50222"/>
    </source>
</evidence>
<dbReference type="Gene3D" id="1.10.238.10">
    <property type="entry name" value="EF-hand"/>
    <property type="match status" value="1"/>
</dbReference>
<dbReference type="PROSITE" id="PS00018">
    <property type="entry name" value="EF_HAND_1"/>
    <property type="match status" value="1"/>
</dbReference>
<dbReference type="InterPro" id="IPR011992">
    <property type="entry name" value="EF-hand-dom_pair"/>
</dbReference>
<dbReference type="GO" id="GO:0005509">
    <property type="term" value="F:calcium ion binding"/>
    <property type="evidence" value="ECO:0007669"/>
    <property type="project" value="InterPro"/>
</dbReference>
<evidence type="ECO:0000256" key="1">
    <source>
        <dbReference type="SAM" id="SignalP"/>
    </source>
</evidence>
<dbReference type="Proteomes" id="UP000611500">
    <property type="component" value="Unassembled WGS sequence"/>
</dbReference>
<reference evidence="3" key="1">
    <citation type="journal article" date="2014" name="Int. J. Syst. Evol. Microbiol.">
        <title>Complete genome sequence of Corynebacterium casei LMG S-19264T (=DSM 44701T), isolated from a smear-ripened cheese.</title>
        <authorList>
            <consortium name="US DOE Joint Genome Institute (JGI-PGF)"/>
            <person name="Walter F."/>
            <person name="Albersmeier A."/>
            <person name="Kalinowski J."/>
            <person name="Ruckert C."/>
        </authorList>
    </citation>
    <scope>NUCLEOTIDE SEQUENCE</scope>
    <source>
        <strain evidence="3">CGMCC 1.7081</strain>
    </source>
</reference>
<sequence length="80" mass="8231">MTLKHMTLIAAAVALPAMAFAADSADTNGDGMLDLAELQAALPDTTEELFTELDVNKDGFLDVDEIAAGRKAGLLPAAGN</sequence>
<dbReference type="AlphaFoldDB" id="A0A8J3H6L5"/>
<dbReference type="InterPro" id="IPR018247">
    <property type="entry name" value="EF_Hand_1_Ca_BS"/>
</dbReference>
<name>A0A8J3H6L5_9RHOB</name>
<organism evidence="3 4">
    <name type="scientific">Pseudodonghicola xiamenensis</name>
    <dbReference type="NCBI Taxonomy" id="337702"/>
    <lineage>
        <taxon>Bacteria</taxon>
        <taxon>Pseudomonadati</taxon>
        <taxon>Pseudomonadota</taxon>
        <taxon>Alphaproteobacteria</taxon>
        <taxon>Rhodobacterales</taxon>
        <taxon>Paracoccaceae</taxon>
        <taxon>Pseudodonghicola</taxon>
    </lineage>
</organism>
<dbReference type="EMBL" id="BNAP01000004">
    <property type="protein sequence ID" value="GHG87747.1"/>
    <property type="molecule type" value="Genomic_DNA"/>
</dbReference>
<dbReference type="Pfam" id="PF13202">
    <property type="entry name" value="EF-hand_5"/>
    <property type="match status" value="2"/>
</dbReference>
<feature type="signal peptide" evidence="1">
    <location>
        <begin position="1"/>
        <end position="21"/>
    </location>
</feature>
<protein>
    <recommendedName>
        <fullName evidence="2">EF-hand domain-containing protein</fullName>
    </recommendedName>
</protein>
<feature type="chain" id="PRO_5035246284" description="EF-hand domain-containing protein" evidence="1">
    <location>
        <begin position="22"/>
        <end position="80"/>
    </location>
</feature>
<feature type="domain" description="EF-hand" evidence="2">
    <location>
        <begin position="41"/>
        <end position="76"/>
    </location>
</feature>